<dbReference type="Pfam" id="PF01641">
    <property type="entry name" value="SelR"/>
    <property type="match status" value="1"/>
</dbReference>
<evidence type="ECO:0000313" key="7">
    <source>
        <dbReference type="Proteomes" id="UP001431634"/>
    </source>
</evidence>
<dbReference type="InterPro" id="IPR002579">
    <property type="entry name" value="Met_Sox_Rdtase_MsrB_dom"/>
</dbReference>
<evidence type="ECO:0000259" key="5">
    <source>
        <dbReference type="PROSITE" id="PS51790"/>
    </source>
</evidence>
<feature type="domain" description="MsrB" evidence="5">
    <location>
        <begin position="4"/>
        <end position="125"/>
    </location>
</feature>
<dbReference type="PANTHER" id="PTHR10173">
    <property type="entry name" value="METHIONINE SULFOXIDE REDUCTASE"/>
    <property type="match status" value="1"/>
</dbReference>
<dbReference type="InterPro" id="IPR028427">
    <property type="entry name" value="Met_Sox_Rdtase_MsrB"/>
</dbReference>
<dbReference type="Gene3D" id="2.170.150.20">
    <property type="entry name" value="Peptide methionine sulfoxide reductase"/>
    <property type="match status" value="1"/>
</dbReference>
<protein>
    <recommendedName>
        <fullName evidence="2">peptide-methionine (R)-S-oxide reductase</fullName>
        <ecNumber evidence="2">1.8.4.12</ecNumber>
    </recommendedName>
</protein>
<evidence type="ECO:0000256" key="1">
    <source>
        <dbReference type="ARBA" id="ARBA00007174"/>
    </source>
</evidence>
<gene>
    <name evidence="6" type="primary">msrB</name>
    <name evidence="6" type="ORF">QJV27_04470</name>
</gene>
<dbReference type="PANTHER" id="PTHR10173:SF52">
    <property type="entry name" value="METHIONINE-R-SULFOXIDE REDUCTASE B1"/>
    <property type="match status" value="1"/>
</dbReference>
<comment type="catalytic activity">
    <reaction evidence="4">
        <text>L-methionyl-[protein] + [thioredoxin]-disulfide + H2O = L-methionyl-(R)-S-oxide-[protein] + [thioredoxin]-dithiol</text>
        <dbReference type="Rhea" id="RHEA:24164"/>
        <dbReference type="Rhea" id="RHEA-COMP:10698"/>
        <dbReference type="Rhea" id="RHEA-COMP:10700"/>
        <dbReference type="Rhea" id="RHEA-COMP:12313"/>
        <dbReference type="Rhea" id="RHEA-COMP:12314"/>
        <dbReference type="ChEBI" id="CHEBI:15377"/>
        <dbReference type="ChEBI" id="CHEBI:16044"/>
        <dbReference type="ChEBI" id="CHEBI:29950"/>
        <dbReference type="ChEBI" id="CHEBI:45764"/>
        <dbReference type="ChEBI" id="CHEBI:50058"/>
        <dbReference type="EC" id="1.8.4.12"/>
    </reaction>
</comment>
<comment type="caution">
    <text evidence="6">The sequence shown here is derived from an EMBL/GenBank/DDBJ whole genome shotgun (WGS) entry which is preliminary data.</text>
</comment>
<reference evidence="6" key="1">
    <citation type="submission" date="2023-05" db="EMBL/GenBank/DDBJ databases">
        <title>Whole genome sequence of Commensalibacter sp.</title>
        <authorList>
            <person name="Charoenyingcharoen P."/>
            <person name="Yukphan P."/>
        </authorList>
    </citation>
    <scope>NUCLEOTIDE SEQUENCE</scope>
    <source>
        <strain evidence="6">TBRC 16381</strain>
    </source>
</reference>
<dbReference type="NCBIfam" id="TIGR00357">
    <property type="entry name" value="peptide-methionine (R)-S-oxide reductase MsrB"/>
    <property type="match status" value="1"/>
</dbReference>
<name>A0ABT6Q0K4_9PROT</name>
<dbReference type="GO" id="GO:0033743">
    <property type="term" value="F:peptide-methionine (R)-S-oxide reductase activity"/>
    <property type="evidence" value="ECO:0007669"/>
    <property type="project" value="UniProtKB-EC"/>
</dbReference>
<sequence length="127" mass="14381">MKNEFLWMSDLTPEQLRVMRDHGTEPPGSSPLNYEKRSGTYLCAGCLTPLFYAEMKYDSGCGWPSFYKVIDGAVETQIDHSHHMVRTEVHCTRCKAHLGHVFPDGPQPTGERFCINGVALKFKTEKS</sequence>
<proteinExistence type="inferred from homology"/>
<dbReference type="Proteomes" id="UP001431634">
    <property type="component" value="Unassembled WGS sequence"/>
</dbReference>
<keyword evidence="7" id="KW-1185">Reference proteome</keyword>
<keyword evidence="3 6" id="KW-0560">Oxidoreductase</keyword>
<organism evidence="6 7">
    <name type="scientific">Commensalibacter oyaizuii</name>
    <dbReference type="NCBI Taxonomy" id="3043873"/>
    <lineage>
        <taxon>Bacteria</taxon>
        <taxon>Pseudomonadati</taxon>
        <taxon>Pseudomonadota</taxon>
        <taxon>Alphaproteobacteria</taxon>
        <taxon>Acetobacterales</taxon>
        <taxon>Acetobacteraceae</taxon>
    </lineage>
</organism>
<evidence type="ECO:0000313" key="6">
    <source>
        <dbReference type="EMBL" id="MDI2090643.1"/>
    </source>
</evidence>
<dbReference type="InterPro" id="IPR011057">
    <property type="entry name" value="Mss4-like_sf"/>
</dbReference>
<evidence type="ECO:0000256" key="2">
    <source>
        <dbReference type="ARBA" id="ARBA00012499"/>
    </source>
</evidence>
<evidence type="ECO:0000256" key="3">
    <source>
        <dbReference type="ARBA" id="ARBA00023002"/>
    </source>
</evidence>
<evidence type="ECO:0000256" key="4">
    <source>
        <dbReference type="ARBA" id="ARBA00048488"/>
    </source>
</evidence>
<accession>A0ABT6Q0K4</accession>
<dbReference type="PROSITE" id="PS51790">
    <property type="entry name" value="MSRB"/>
    <property type="match status" value="1"/>
</dbReference>
<comment type="similarity">
    <text evidence="1">Belongs to the MsrB Met sulfoxide reductase family.</text>
</comment>
<dbReference type="RefSeq" id="WP_281447774.1">
    <property type="nucleotide sequence ID" value="NZ_JASBAO010000001.1"/>
</dbReference>
<dbReference type="EC" id="1.8.4.12" evidence="2"/>
<dbReference type="EMBL" id="JASBAO010000001">
    <property type="protein sequence ID" value="MDI2090643.1"/>
    <property type="molecule type" value="Genomic_DNA"/>
</dbReference>
<dbReference type="SUPFAM" id="SSF51316">
    <property type="entry name" value="Mss4-like"/>
    <property type="match status" value="1"/>
</dbReference>